<feature type="region of interest" description="Disordered" evidence="1">
    <location>
        <begin position="277"/>
        <end position="300"/>
    </location>
</feature>
<feature type="region of interest" description="Disordered" evidence="1">
    <location>
        <begin position="460"/>
        <end position="479"/>
    </location>
</feature>
<sequence>MGVVNTPMRGQLRRDDGDLAGKRGNRVHRDRRDDVDGHVRRLRRRQLDLNLAAIFQTDVHGAIARRRHNPNLVFGDKGRKRGVLRAGDKRGLKRHEVDAHVLAQIAVTRPFDAQHRRKRGVKVDGGGVHVAGRQCLRQRRGIADGDAAAVRGVVRHRDTLCGSNPVRRSVGELEVRRNEVRVRRPGDQCFHRKRHDLGVHANRERVEETAEIGVVADELIPLDRRLCGTKRGIQRQRLAVQIVAGLRAGSTPRVVFEHEDVVAGDVQFVGLTKRHGNRLGEPAHGVGHGRGKDGGNDVAHDAGQQMQEGLLSHEALLLLHEVRVIHGRNLAAHGAVTLRGVQEHLFLRLAVEVGIAHARLSSKLRRVFGAQIAQCAHVVVRLAAVFLHKQTATGNDVGAFFLNVGKLRRIRVENGAVDGIEFDSHSVSHSFQLGNTRTEIVEREAVVRALRERPGADELEVRQPGRGGRSGRGFEQPGVDGKQGVVANCAGNVASTETIDRVVIELDLRVGAGIIRGGGNAERVRADLVNRTSRGIRNHVDVKRVARIHASRGGSGCGSGDHVPSIGVLDRHGSPGGADSGITVAIRQRGAGAQEASRANFALGAGVLEVAGDIGGGVKFMVGDFDFKRRIRNVRHCYFTPFFLVVQELNHRADAAIGRAIVFTGKVPRILRHALFGGLLVGLHNGGGTRGQNSGLNSLIAAPHAVCIDAVRINAILDVGLDLRDDRFLDFIRAVGVEAVKRVFCHIACRLQTTCGFRLAHGFERIGRLFRLFGEFFNLRVRSDDLRGERVASIAGIHAHALVIVEVVGDGSVGFDNALGDNRLVYIVHGIRRSLAVRRKQTDADSVFTFGRRKYGVSVKALVQLGNLLSVQNVQFVHSFSSI</sequence>
<feature type="compositionally biased region" description="Basic and acidic residues" evidence="1">
    <location>
        <begin position="12"/>
        <end position="21"/>
    </location>
</feature>
<accession>A0A8S5N0I2</accession>
<protein>
    <submittedName>
        <fullName evidence="2">Uncharacterized protein</fullName>
    </submittedName>
</protein>
<proteinExistence type="predicted"/>
<organism evidence="2">
    <name type="scientific">Siphoviridae sp. ctoMB99</name>
    <dbReference type="NCBI Taxonomy" id="2826459"/>
    <lineage>
        <taxon>Viruses</taxon>
        <taxon>Duplodnaviria</taxon>
        <taxon>Heunggongvirae</taxon>
        <taxon>Uroviricota</taxon>
        <taxon>Caudoviricetes</taxon>
    </lineage>
</organism>
<dbReference type="EMBL" id="BK015023">
    <property type="protein sequence ID" value="DAD87635.1"/>
    <property type="molecule type" value="Genomic_DNA"/>
</dbReference>
<name>A0A8S5N0I2_9CAUD</name>
<evidence type="ECO:0000313" key="2">
    <source>
        <dbReference type="EMBL" id="DAD87635.1"/>
    </source>
</evidence>
<feature type="compositionally biased region" description="Basic and acidic residues" evidence="1">
    <location>
        <begin position="290"/>
        <end position="300"/>
    </location>
</feature>
<evidence type="ECO:0000256" key="1">
    <source>
        <dbReference type="SAM" id="MobiDB-lite"/>
    </source>
</evidence>
<feature type="region of interest" description="Disordered" evidence="1">
    <location>
        <begin position="1"/>
        <end position="32"/>
    </location>
</feature>
<reference evidence="2" key="1">
    <citation type="journal article" date="2021" name="Proc. Natl. Acad. Sci. U.S.A.">
        <title>A Catalog of Tens of Thousands of Viruses from Human Metagenomes Reveals Hidden Associations with Chronic Diseases.</title>
        <authorList>
            <person name="Tisza M.J."/>
            <person name="Buck C.B."/>
        </authorList>
    </citation>
    <scope>NUCLEOTIDE SEQUENCE</scope>
    <source>
        <strain evidence="2">CtoMB99</strain>
    </source>
</reference>